<keyword evidence="3" id="KW-1185">Reference proteome</keyword>
<dbReference type="Proteomes" id="UP001172101">
    <property type="component" value="Unassembled WGS sequence"/>
</dbReference>
<keyword evidence="1" id="KW-1133">Transmembrane helix</keyword>
<dbReference type="RefSeq" id="XP_060297255.1">
    <property type="nucleotide sequence ID" value="XM_060439997.1"/>
</dbReference>
<accession>A0AA40DYL6</accession>
<sequence length="313" mass="34747">MDNLSYNTAEAATSTVGGQVFVLTTTAADTAHYGALRRGAGWVVYAYPPIYFATTLLAKNDILIKWGNYTRLMAASTLIYITAIFVNLFLCSPIRKSWDFFAPGTCPDCQRVYGSVARLVIYLWESGRDPEFSSAYGQGRWSLKQQRKVAEEQHRGLKNDVQLQKRENENAVSNILTAKEKSLDEVQQQSAHERTRNKILDPDGQQKKMDGLELKFDGINTTIVLICLASNMKITTSGDQLPVQHLGEAGGQFSQMRSSYLILRHLLWKTVVDGFFGPSCDGSGTAETTSSLSRFFVLGLFTSSTGWTTSHVL</sequence>
<evidence type="ECO:0000313" key="3">
    <source>
        <dbReference type="Proteomes" id="UP001172101"/>
    </source>
</evidence>
<dbReference type="EMBL" id="JAUIRO010000004">
    <property type="protein sequence ID" value="KAK0718462.1"/>
    <property type="molecule type" value="Genomic_DNA"/>
</dbReference>
<comment type="caution">
    <text evidence="2">The sequence shown here is derived from an EMBL/GenBank/DDBJ whole genome shotgun (WGS) entry which is preliminary data.</text>
</comment>
<feature type="transmembrane region" description="Helical" evidence="1">
    <location>
        <begin position="70"/>
        <end position="90"/>
    </location>
</feature>
<keyword evidence="1" id="KW-0472">Membrane</keyword>
<gene>
    <name evidence="2" type="ORF">B0T26DRAFT_676626</name>
</gene>
<reference evidence="2" key="1">
    <citation type="submission" date="2023-06" db="EMBL/GenBank/DDBJ databases">
        <title>Genome-scale phylogeny and comparative genomics of the fungal order Sordariales.</title>
        <authorList>
            <consortium name="Lawrence Berkeley National Laboratory"/>
            <person name="Hensen N."/>
            <person name="Bonometti L."/>
            <person name="Westerberg I."/>
            <person name="Brannstrom I.O."/>
            <person name="Guillou S."/>
            <person name="Cros-Aarteil S."/>
            <person name="Calhoun S."/>
            <person name="Haridas S."/>
            <person name="Kuo A."/>
            <person name="Mondo S."/>
            <person name="Pangilinan J."/>
            <person name="Riley R."/>
            <person name="LaButti K."/>
            <person name="Andreopoulos B."/>
            <person name="Lipzen A."/>
            <person name="Chen C."/>
            <person name="Yanf M."/>
            <person name="Daum C."/>
            <person name="Ng V."/>
            <person name="Clum A."/>
            <person name="Steindorff A."/>
            <person name="Ohm R."/>
            <person name="Martin F."/>
            <person name="Silar P."/>
            <person name="Natvig D."/>
            <person name="Lalanne C."/>
            <person name="Gautier V."/>
            <person name="Ament-velasquez S.L."/>
            <person name="Kruys A."/>
            <person name="Hutchinson M.I."/>
            <person name="Powell A.J."/>
            <person name="Barry K."/>
            <person name="Miller A.N."/>
            <person name="Grigoriev I.V."/>
            <person name="Debuchy R."/>
            <person name="Gladieux P."/>
            <person name="Thoren M.H."/>
            <person name="Johannesson H."/>
        </authorList>
    </citation>
    <scope>NUCLEOTIDE SEQUENCE</scope>
    <source>
        <strain evidence="2">SMH2392-1A</strain>
    </source>
</reference>
<feature type="transmembrane region" description="Helical" evidence="1">
    <location>
        <begin position="39"/>
        <end position="58"/>
    </location>
</feature>
<evidence type="ECO:0000313" key="2">
    <source>
        <dbReference type="EMBL" id="KAK0718462.1"/>
    </source>
</evidence>
<dbReference type="GeneID" id="85323267"/>
<evidence type="ECO:0000256" key="1">
    <source>
        <dbReference type="SAM" id="Phobius"/>
    </source>
</evidence>
<organism evidence="2 3">
    <name type="scientific">Lasiosphaeria miniovina</name>
    <dbReference type="NCBI Taxonomy" id="1954250"/>
    <lineage>
        <taxon>Eukaryota</taxon>
        <taxon>Fungi</taxon>
        <taxon>Dikarya</taxon>
        <taxon>Ascomycota</taxon>
        <taxon>Pezizomycotina</taxon>
        <taxon>Sordariomycetes</taxon>
        <taxon>Sordariomycetidae</taxon>
        <taxon>Sordariales</taxon>
        <taxon>Lasiosphaeriaceae</taxon>
        <taxon>Lasiosphaeria</taxon>
    </lineage>
</organism>
<keyword evidence="1" id="KW-0812">Transmembrane</keyword>
<protein>
    <submittedName>
        <fullName evidence="2">Uncharacterized protein</fullName>
    </submittedName>
</protein>
<dbReference type="AlphaFoldDB" id="A0AA40DYL6"/>
<proteinExistence type="predicted"/>
<name>A0AA40DYL6_9PEZI</name>